<dbReference type="EMBL" id="QJKJ01003153">
    <property type="protein sequence ID" value="RDX99729.1"/>
    <property type="molecule type" value="Genomic_DNA"/>
</dbReference>
<feature type="non-terminal residue" evidence="1">
    <location>
        <position position="1"/>
    </location>
</feature>
<evidence type="ECO:0008006" key="3">
    <source>
        <dbReference type="Google" id="ProtNLM"/>
    </source>
</evidence>
<accession>A0A371HAE1</accession>
<protein>
    <recommendedName>
        <fullName evidence="3">Reverse transcriptase Ty1/copia-type domain-containing protein</fullName>
    </recommendedName>
</protein>
<reference evidence="1" key="1">
    <citation type="submission" date="2018-05" db="EMBL/GenBank/DDBJ databases">
        <title>Draft genome of Mucuna pruriens seed.</title>
        <authorList>
            <person name="Nnadi N.E."/>
            <person name="Vos R."/>
            <person name="Hasami M.H."/>
            <person name="Devisetty U.K."/>
            <person name="Aguiy J.C."/>
        </authorList>
    </citation>
    <scope>NUCLEOTIDE SEQUENCE [LARGE SCALE GENOMIC DNA]</scope>
    <source>
        <strain evidence="1">JCA_2017</strain>
    </source>
</reference>
<proteinExistence type="predicted"/>
<name>A0A371HAE1_MUCPR</name>
<sequence>MISLGYKQSQGDHTLFIKHSHYDKLTLLLVYVDDMINKYVLDLLKEIGKLGCKTFKIPIKWNHKIGSEESSVLENSQYHSLVGKPNIAYVSVVNQFMYASRESHMWAVDKILQYLKENPRKGLLFKREGALCMKLYTNAN</sequence>
<gene>
    <name evidence="1" type="ORF">CR513_17193</name>
</gene>
<keyword evidence="2" id="KW-1185">Reference proteome</keyword>
<evidence type="ECO:0000313" key="2">
    <source>
        <dbReference type="Proteomes" id="UP000257109"/>
    </source>
</evidence>
<dbReference type="PANTHER" id="PTHR11439:SF463">
    <property type="entry name" value="REVERSE TRANSCRIPTASE TY1_COPIA-TYPE DOMAIN-CONTAINING PROTEIN"/>
    <property type="match status" value="1"/>
</dbReference>
<organism evidence="1 2">
    <name type="scientific">Mucuna pruriens</name>
    <name type="common">Velvet bean</name>
    <name type="synonym">Dolichos pruriens</name>
    <dbReference type="NCBI Taxonomy" id="157652"/>
    <lineage>
        <taxon>Eukaryota</taxon>
        <taxon>Viridiplantae</taxon>
        <taxon>Streptophyta</taxon>
        <taxon>Embryophyta</taxon>
        <taxon>Tracheophyta</taxon>
        <taxon>Spermatophyta</taxon>
        <taxon>Magnoliopsida</taxon>
        <taxon>eudicotyledons</taxon>
        <taxon>Gunneridae</taxon>
        <taxon>Pentapetalae</taxon>
        <taxon>rosids</taxon>
        <taxon>fabids</taxon>
        <taxon>Fabales</taxon>
        <taxon>Fabaceae</taxon>
        <taxon>Papilionoideae</taxon>
        <taxon>50 kb inversion clade</taxon>
        <taxon>NPAAA clade</taxon>
        <taxon>indigoferoid/millettioid clade</taxon>
        <taxon>Phaseoleae</taxon>
        <taxon>Mucuna</taxon>
    </lineage>
</organism>
<dbReference type="OrthoDB" id="128382at2759"/>
<evidence type="ECO:0000313" key="1">
    <source>
        <dbReference type="EMBL" id="RDX99729.1"/>
    </source>
</evidence>
<dbReference type="AlphaFoldDB" id="A0A371HAE1"/>
<dbReference type="Proteomes" id="UP000257109">
    <property type="component" value="Unassembled WGS sequence"/>
</dbReference>
<comment type="caution">
    <text evidence="1">The sequence shown here is derived from an EMBL/GenBank/DDBJ whole genome shotgun (WGS) entry which is preliminary data.</text>
</comment>
<dbReference type="PANTHER" id="PTHR11439">
    <property type="entry name" value="GAG-POL-RELATED RETROTRANSPOSON"/>
    <property type="match status" value="1"/>
</dbReference>